<organism evidence="1 2">
    <name type="scientific">Karstenula rhodostoma CBS 690.94</name>
    <dbReference type="NCBI Taxonomy" id="1392251"/>
    <lineage>
        <taxon>Eukaryota</taxon>
        <taxon>Fungi</taxon>
        <taxon>Dikarya</taxon>
        <taxon>Ascomycota</taxon>
        <taxon>Pezizomycotina</taxon>
        <taxon>Dothideomycetes</taxon>
        <taxon>Pleosporomycetidae</taxon>
        <taxon>Pleosporales</taxon>
        <taxon>Massarineae</taxon>
        <taxon>Didymosphaeriaceae</taxon>
        <taxon>Karstenula</taxon>
    </lineage>
</organism>
<evidence type="ECO:0000313" key="1">
    <source>
        <dbReference type="EMBL" id="KAF2439532.1"/>
    </source>
</evidence>
<protein>
    <submittedName>
        <fullName evidence="1">Uncharacterized protein</fullName>
    </submittedName>
</protein>
<keyword evidence="2" id="KW-1185">Reference proteome</keyword>
<sequence length="198" mass="22488">MFIHFLGVWGVHRLEFVSLFLQLHSIALGASMAINGRSYFVFRDTTSSHSHFRGYKPDHICSPLTKALPYGHGLRHSRGTWPWRDAQCATWRLCGSAIETKRDSAVLLSRPQRPVPAVQGGSRLRVSVYYTVNVRVHVCCCFRPEKRCRRTRKRTRIPCVALRYAESDLVVSIRFGGPSLVGVGNRWVLGEDAAEHRL</sequence>
<dbReference type="Proteomes" id="UP000799764">
    <property type="component" value="Unassembled WGS sequence"/>
</dbReference>
<evidence type="ECO:0000313" key="2">
    <source>
        <dbReference type="Proteomes" id="UP000799764"/>
    </source>
</evidence>
<proteinExistence type="predicted"/>
<dbReference type="AlphaFoldDB" id="A0A9P4P912"/>
<accession>A0A9P4P912</accession>
<gene>
    <name evidence="1" type="ORF">P171DRAFT_124327</name>
</gene>
<name>A0A9P4P912_9PLEO</name>
<comment type="caution">
    <text evidence="1">The sequence shown here is derived from an EMBL/GenBank/DDBJ whole genome shotgun (WGS) entry which is preliminary data.</text>
</comment>
<dbReference type="EMBL" id="MU001509">
    <property type="protein sequence ID" value="KAF2439532.1"/>
    <property type="molecule type" value="Genomic_DNA"/>
</dbReference>
<reference evidence="1" key="1">
    <citation type="journal article" date="2020" name="Stud. Mycol.">
        <title>101 Dothideomycetes genomes: a test case for predicting lifestyles and emergence of pathogens.</title>
        <authorList>
            <person name="Haridas S."/>
            <person name="Albert R."/>
            <person name="Binder M."/>
            <person name="Bloem J."/>
            <person name="Labutti K."/>
            <person name="Salamov A."/>
            <person name="Andreopoulos B."/>
            <person name="Baker S."/>
            <person name="Barry K."/>
            <person name="Bills G."/>
            <person name="Bluhm B."/>
            <person name="Cannon C."/>
            <person name="Castanera R."/>
            <person name="Culley D."/>
            <person name="Daum C."/>
            <person name="Ezra D."/>
            <person name="Gonzalez J."/>
            <person name="Henrissat B."/>
            <person name="Kuo A."/>
            <person name="Liang C."/>
            <person name="Lipzen A."/>
            <person name="Lutzoni F."/>
            <person name="Magnuson J."/>
            <person name="Mondo S."/>
            <person name="Nolan M."/>
            <person name="Ohm R."/>
            <person name="Pangilinan J."/>
            <person name="Park H.-J."/>
            <person name="Ramirez L."/>
            <person name="Alfaro M."/>
            <person name="Sun H."/>
            <person name="Tritt A."/>
            <person name="Yoshinaga Y."/>
            <person name="Zwiers L.-H."/>
            <person name="Turgeon B."/>
            <person name="Goodwin S."/>
            <person name="Spatafora J."/>
            <person name="Crous P."/>
            <person name="Grigoriev I."/>
        </authorList>
    </citation>
    <scope>NUCLEOTIDE SEQUENCE</scope>
    <source>
        <strain evidence="1">CBS 690.94</strain>
    </source>
</reference>